<organism evidence="2 3">
    <name type="scientific">Agrocybe chaxingu</name>
    <dbReference type="NCBI Taxonomy" id="84603"/>
    <lineage>
        <taxon>Eukaryota</taxon>
        <taxon>Fungi</taxon>
        <taxon>Dikarya</taxon>
        <taxon>Basidiomycota</taxon>
        <taxon>Agaricomycotina</taxon>
        <taxon>Agaricomycetes</taxon>
        <taxon>Agaricomycetidae</taxon>
        <taxon>Agaricales</taxon>
        <taxon>Agaricineae</taxon>
        <taxon>Strophariaceae</taxon>
        <taxon>Agrocybe</taxon>
    </lineage>
</organism>
<proteinExistence type="predicted"/>
<dbReference type="OrthoDB" id="10532523at2759"/>
<evidence type="ECO:0000313" key="3">
    <source>
        <dbReference type="Proteomes" id="UP001148786"/>
    </source>
</evidence>
<evidence type="ECO:0000313" key="2">
    <source>
        <dbReference type="EMBL" id="KAJ3498412.1"/>
    </source>
</evidence>
<evidence type="ECO:0000256" key="1">
    <source>
        <dbReference type="SAM" id="MobiDB-lite"/>
    </source>
</evidence>
<gene>
    <name evidence="2" type="ORF">NLJ89_g10223</name>
</gene>
<dbReference type="EMBL" id="JANKHO010001798">
    <property type="protein sequence ID" value="KAJ3498412.1"/>
    <property type="molecule type" value="Genomic_DNA"/>
</dbReference>
<sequence>MEDSSADISDSELLKPLPKSVFDKLDEPDAEDMSPSTSASTAGKPKEDLSEEKGALESSEDEDEPRVYPESIPLTHLTIRSSVCRLE</sequence>
<reference evidence="2" key="1">
    <citation type="submission" date="2022-07" db="EMBL/GenBank/DDBJ databases">
        <title>Genome Sequence of Agrocybe chaxingu.</title>
        <authorList>
            <person name="Buettner E."/>
        </authorList>
    </citation>
    <scope>NUCLEOTIDE SEQUENCE</scope>
    <source>
        <strain evidence="2">MP-N11</strain>
    </source>
</reference>
<dbReference type="Proteomes" id="UP001148786">
    <property type="component" value="Unassembled WGS sequence"/>
</dbReference>
<accession>A0A9W8MSU5</accession>
<protein>
    <submittedName>
        <fullName evidence="2">Uncharacterized protein</fullName>
    </submittedName>
</protein>
<feature type="compositionally biased region" description="Basic and acidic residues" evidence="1">
    <location>
        <begin position="44"/>
        <end position="55"/>
    </location>
</feature>
<feature type="region of interest" description="Disordered" evidence="1">
    <location>
        <begin position="1"/>
        <end position="74"/>
    </location>
</feature>
<keyword evidence="3" id="KW-1185">Reference proteome</keyword>
<comment type="caution">
    <text evidence="2">The sequence shown here is derived from an EMBL/GenBank/DDBJ whole genome shotgun (WGS) entry which is preliminary data.</text>
</comment>
<name>A0A9W8MSU5_9AGAR</name>
<dbReference type="AlphaFoldDB" id="A0A9W8MSU5"/>